<dbReference type="EMBL" id="CH991569">
    <property type="protein sequence ID" value="EDQ85928.1"/>
    <property type="molecule type" value="Genomic_DNA"/>
</dbReference>
<dbReference type="GO" id="GO:0000398">
    <property type="term" value="P:mRNA splicing, via spliceosome"/>
    <property type="evidence" value="ECO:0000318"/>
    <property type="project" value="GO_Central"/>
</dbReference>
<gene>
    <name evidence="11" type="ORF">MONBRDRAFT_33965</name>
</gene>
<comment type="function">
    <text evidence="8">Involved in pre-mRNA splicing and cell cycle progression. Required for the spliceosome assembly and initiation of the DNA replication.</text>
</comment>
<dbReference type="FunFam" id="1.25.40.10:FF:000306">
    <property type="entry name" value="Cell cycle control protein cwf4"/>
    <property type="match status" value="1"/>
</dbReference>
<feature type="region of interest" description="Disordered" evidence="9">
    <location>
        <begin position="1"/>
        <end position="25"/>
    </location>
</feature>
<evidence type="ECO:0000313" key="12">
    <source>
        <dbReference type="Proteomes" id="UP000001357"/>
    </source>
</evidence>
<evidence type="ECO:0000256" key="6">
    <source>
        <dbReference type="ARBA" id="ARBA00023187"/>
    </source>
</evidence>
<evidence type="ECO:0000259" key="10">
    <source>
        <dbReference type="Pfam" id="PF23231"/>
    </source>
</evidence>
<dbReference type="SMART" id="SM00386">
    <property type="entry name" value="HAT"/>
    <property type="match status" value="15"/>
</dbReference>
<dbReference type="InterPro" id="IPR045075">
    <property type="entry name" value="Syf1-like"/>
</dbReference>
<dbReference type="STRING" id="81824.A9V8T3"/>
<protein>
    <recommendedName>
        <fullName evidence="10">Pre-mRNA-splicing factor Syf1/CRNKL1-like C-terminal HAT-repeats domain-containing protein</fullName>
    </recommendedName>
</protein>
<dbReference type="OMA" id="HIKVWIS"/>
<evidence type="ECO:0000256" key="9">
    <source>
        <dbReference type="SAM" id="MobiDB-lite"/>
    </source>
</evidence>
<dbReference type="FunCoup" id="A9V8T3">
    <property type="interactions" value="1222"/>
</dbReference>
<dbReference type="InterPro" id="IPR003107">
    <property type="entry name" value="HAT"/>
</dbReference>
<dbReference type="Gene3D" id="1.25.40.10">
    <property type="entry name" value="Tetratricopeptide repeat domain"/>
    <property type="match status" value="3"/>
</dbReference>
<evidence type="ECO:0000256" key="8">
    <source>
        <dbReference type="ARBA" id="ARBA00037040"/>
    </source>
</evidence>
<keyword evidence="6" id="KW-0508">mRNA splicing</keyword>
<dbReference type="RefSeq" id="XP_001749122.1">
    <property type="nucleotide sequence ID" value="XM_001749070.1"/>
</dbReference>
<dbReference type="PANTHER" id="PTHR11246">
    <property type="entry name" value="PRE-MRNA SPLICING FACTOR"/>
    <property type="match status" value="1"/>
</dbReference>
<accession>A9V8T3</accession>
<keyword evidence="12" id="KW-1185">Reference proteome</keyword>
<evidence type="ECO:0000313" key="11">
    <source>
        <dbReference type="EMBL" id="EDQ85928.1"/>
    </source>
</evidence>
<dbReference type="eggNOG" id="KOG1915">
    <property type="taxonomic scope" value="Eukaryota"/>
</dbReference>
<keyword evidence="7" id="KW-0539">Nucleus</keyword>
<keyword evidence="4" id="KW-0747">Spliceosome</keyword>
<dbReference type="Proteomes" id="UP000001357">
    <property type="component" value="Unassembled WGS sequence"/>
</dbReference>
<comment type="similarity">
    <text evidence="2">Belongs to the crooked-neck family.</text>
</comment>
<dbReference type="SUPFAM" id="SSF48452">
    <property type="entry name" value="TPR-like"/>
    <property type="match status" value="2"/>
</dbReference>
<dbReference type="GeneID" id="5894378"/>
<evidence type="ECO:0000256" key="2">
    <source>
        <dbReference type="ARBA" id="ARBA00008644"/>
    </source>
</evidence>
<dbReference type="InterPro" id="IPR019734">
    <property type="entry name" value="TPR_rpt"/>
</dbReference>
<dbReference type="SMART" id="SM00028">
    <property type="entry name" value="TPR"/>
    <property type="match status" value="5"/>
</dbReference>
<feature type="domain" description="Pre-mRNA-splicing factor Syf1/CRNKL1-like C-terminal HAT-repeats" evidence="10">
    <location>
        <begin position="485"/>
        <end position="623"/>
    </location>
</feature>
<reference evidence="11 12" key="1">
    <citation type="journal article" date="2008" name="Nature">
        <title>The genome of the choanoflagellate Monosiga brevicollis and the origin of metazoans.</title>
        <authorList>
            <consortium name="JGI Sequencing"/>
            <person name="King N."/>
            <person name="Westbrook M.J."/>
            <person name="Young S.L."/>
            <person name="Kuo A."/>
            <person name="Abedin M."/>
            <person name="Chapman J."/>
            <person name="Fairclough S."/>
            <person name="Hellsten U."/>
            <person name="Isogai Y."/>
            <person name="Letunic I."/>
            <person name="Marr M."/>
            <person name="Pincus D."/>
            <person name="Putnam N."/>
            <person name="Rokas A."/>
            <person name="Wright K.J."/>
            <person name="Zuzow R."/>
            <person name="Dirks W."/>
            <person name="Good M."/>
            <person name="Goodstein D."/>
            <person name="Lemons D."/>
            <person name="Li W."/>
            <person name="Lyons J.B."/>
            <person name="Morris A."/>
            <person name="Nichols S."/>
            <person name="Richter D.J."/>
            <person name="Salamov A."/>
            <person name="Bork P."/>
            <person name="Lim W.A."/>
            <person name="Manning G."/>
            <person name="Miller W.T."/>
            <person name="McGinnis W."/>
            <person name="Shapiro H."/>
            <person name="Tjian R."/>
            <person name="Grigoriev I.V."/>
            <person name="Rokhsar D."/>
        </authorList>
    </citation>
    <scope>NUCLEOTIDE SEQUENCE [LARGE SCALE GENOMIC DNA]</scope>
    <source>
        <strain evidence="12">MX1 / ATCC 50154</strain>
    </source>
</reference>
<evidence type="ECO:0000256" key="5">
    <source>
        <dbReference type="ARBA" id="ARBA00022737"/>
    </source>
</evidence>
<organism evidence="11 12">
    <name type="scientific">Monosiga brevicollis</name>
    <name type="common">Choanoflagellate</name>
    <dbReference type="NCBI Taxonomy" id="81824"/>
    <lineage>
        <taxon>Eukaryota</taxon>
        <taxon>Choanoflagellata</taxon>
        <taxon>Craspedida</taxon>
        <taxon>Salpingoecidae</taxon>
        <taxon>Monosiga</taxon>
    </lineage>
</organism>
<name>A9V8T3_MONBE</name>
<dbReference type="FunFam" id="1.25.40.10:FF:000075">
    <property type="entry name" value="Crooked neck pre-mRNA-splicing factor 1"/>
    <property type="match status" value="1"/>
</dbReference>
<evidence type="ECO:0000256" key="1">
    <source>
        <dbReference type="ARBA" id="ARBA00004324"/>
    </source>
</evidence>
<keyword evidence="5" id="KW-0677">Repeat</keyword>
<dbReference type="InterPro" id="IPR055430">
    <property type="entry name" value="HAT_Syf1_CNRKL1_C"/>
</dbReference>
<feature type="domain" description="Pre-mRNA-splicing factor Syf1/CRNKL1-like C-terminal HAT-repeats" evidence="10">
    <location>
        <begin position="123"/>
        <end position="473"/>
    </location>
</feature>
<keyword evidence="3" id="KW-0507">mRNA processing</keyword>
<dbReference type="InterPro" id="IPR011990">
    <property type="entry name" value="TPR-like_helical_dom_sf"/>
</dbReference>
<dbReference type="InParanoid" id="A9V8T3"/>
<dbReference type="AlphaFoldDB" id="A9V8T3"/>
<evidence type="ECO:0000256" key="3">
    <source>
        <dbReference type="ARBA" id="ARBA00022664"/>
    </source>
</evidence>
<dbReference type="GO" id="GO:0016607">
    <property type="term" value="C:nuclear speck"/>
    <property type="evidence" value="ECO:0007669"/>
    <property type="project" value="UniProtKB-SubCell"/>
</dbReference>
<comment type="subcellular location">
    <subcellularLocation>
        <location evidence="1">Nucleus speckle</location>
    </subcellularLocation>
</comment>
<dbReference type="FunFam" id="1.25.40.10:FF:000269">
    <property type="entry name" value="Crooked neck pre-mRNA-splicing factor 1"/>
    <property type="match status" value="1"/>
</dbReference>
<dbReference type="GO" id="GO:0000245">
    <property type="term" value="P:spliceosomal complex assembly"/>
    <property type="evidence" value="ECO:0000318"/>
    <property type="project" value="GO_Central"/>
</dbReference>
<proteinExistence type="inferred from homology"/>
<dbReference type="Pfam" id="PF23231">
    <property type="entry name" value="HAT_Syf1_CNRKL1_C"/>
    <property type="match status" value="2"/>
</dbReference>
<dbReference type="GO" id="GO:0071014">
    <property type="term" value="C:post-mRNA release spliceosomal complex"/>
    <property type="evidence" value="ECO:0000318"/>
    <property type="project" value="GO_Central"/>
</dbReference>
<dbReference type="GO" id="GO:0000974">
    <property type="term" value="C:Prp19 complex"/>
    <property type="evidence" value="ECO:0000318"/>
    <property type="project" value="GO_Central"/>
</dbReference>
<evidence type="ECO:0000256" key="7">
    <source>
        <dbReference type="ARBA" id="ARBA00023242"/>
    </source>
</evidence>
<dbReference type="GO" id="GO:0071007">
    <property type="term" value="C:U2-type catalytic step 2 spliceosome"/>
    <property type="evidence" value="ECO:0000318"/>
    <property type="project" value="GO_Central"/>
</dbReference>
<dbReference type="KEGG" id="mbr:MONBRDRAFT_33965"/>
<evidence type="ECO:0000256" key="4">
    <source>
        <dbReference type="ARBA" id="ARBA00022728"/>
    </source>
</evidence>
<dbReference type="PANTHER" id="PTHR11246:SF3">
    <property type="entry name" value="CROOKED NECK-LIKE PROTEIN 1"/>
    <property type="match status" value="1"/>
</dbReference>
<sequence>MASDGSRPAKMAKVSATLSGPCPGSLSHQVGDMTVEVASRGSGTQIRVVFCIQALGVKNKHAATIQISAEQLLREANERQIEYVAPVPKQNITDPQELEEFKLNRRKNYEDNIRSRPDEMPNWVKYAVWEDSQGETERARSVFERALDVNHRAITVWLKYAEIEMKNRQVNHARNIFDRAVLILPRVNQFWFKYTYMEEKLGNIAGARQIFERWMEWHPDEDCWFAYINFEMRYGEVERARGIYERLIVDHCEPKHWIKYAKFELKNRENDKAREVFERAVEFFGEDHLDETLFIEFARFEERQKEYERARVIYKYALDRIPKEQAKQLFDAYTSFEKRFGNQDGIESVIHNKRRFQYEKEIKENPHNYDAWFDYIRLAESEGDVAKARDIYERAIANVPLDQDKRYWRRYIYLWVYYAVFEELTAKDADRTRAVYQACLQLLPHKTFTFAKVWLYAAQFEIRQKNLKAARQLLGRSLGLCPKDKLYKGYIELELELREFDRCRTLYNKYLEFNPATCQTWVQYAELEAVLGDYERARAIFELAIDQPLLDMPEILWKAYIDFEIEQDEVERARQLYERLLEKTSHVRVWISYAQFEASLEVEDNADRAREVFRQGHKEVKKQGDKAARKVLLDAWKAFEEEQGDADALKEVTGLMPKQIKRRREVFAEDGTSDGWEEYWDYVFPDEETTKPHLKLLQIAQQWKQKQQAEEA</sequence>